<dbReference type="GO" id="GO:0006325">
    <property type="term" value="P:chromatin organization"/>
    <property type="evidence" value="ECO:0007669"/>
    <property type="project" value="UniProtKB-KW"/>
</dbReference>
<dbReference type="FunFam" id="2.30.36.70:FF:000004">
    <property type="entry name" value="Actin-like 6A, isoform CRA_a"/>
    <property type="match status" value="1"/>
</dbReference>
<sequence length="381" mass="41645">MSGGVYGGDEVGALVFDMGSYSVRAGYAGEDCPKADFPTVIGVTLDREDGSTLMETDGEKGKQSATTYYIDTNQLRVPRESMEVIEKLTELMFEHYNIPAFFLCKSAVLSAFANGRSTGLVLDSGSTHTTAIPVHDGYVLQQGIVKSPLAGDFMSMQCRELFQELGVEIVPPYVIASKDSVREGAPAIWKKKEKLPQVTRSWHNYMCNTVIQDFQASVLQVSDSPYDEQVAAQMPTVHYELPNGYNCDFGAERLKIPDGLLDPSNAKGLSGNTMLGVGHVVTTSVGMCDIDIRPGLYGSVVVTGGNTLIQGFTDRLNRELSQKTPPSMRLKLIANNTTVERRFSAWIGGSILASLGTFQQMWISKQEYEEGGKQCVDRKCP</sequence>
<dbReference type="FunFam" id="3.90.640.10:FF:000009">
    <property type="entry name" value="Actin-like 6A, isoform CRA_a"/>
    <property type="match status" value="1"/>
</dbReference>
<keyword evidence="3" id="KW-0488">Methylation</keyword>
<dbReference type="Proteomes" id="UP000472260">
    <property type="component" value="Unassembled WGS sequence"/>
</dbReference>
<evidence type="ECO:0000256" key="10">
    <source>
        <dbReference type="ARBA" id="ARBA00038582"/>
    </source>
</evidence>
<evidence type="ECO:0000256" key="4">
    <source>
        <dbReference type="ARBA" id="ARBA00022853"/>
    </source>
</evidence>
<dbReference type="Gene3D" id="3.90.640.10">
    <property type="entry name" value="Actin, Chain A, domain 4"/>
    <property type="match status" value="1"/>
</dbReference>
<keyword evidence="6" id="KW-0805">Transcription regulation</keyword>
<keyword evidence="8" id="KW-0804">Transcription</keyword>
<dbReference type="GO" id="GO:0007399">
    <property type="term" value="P:nervous system development"/>
    <property type="evidence" value="ECO:0007669"/>
    <property type="project" value="UniProtKB-KW"/>
</dbReference>
<reference evidence="12" key="1">
    <citation type="submission" date="2025-08" db="UniProtKB">
        <authorList>
            <consortium name="Ensembl"/>
        </authorList>
    </citation>
    <scope>IDENTIFICATION</scope>
</reference>
<evidence type="ECO:0000256" key="11">
    <source>
        <dbReference type="RuleBase" id="RU000487"/>
    </source>
</evidence>
<gene>
    <name evidence="12" type="primary">actl6a</name>
</gene>
<dbReference type="FunFam" id="3.30.420.40:FF:000058">
    <property type="entry name" value="Putative actin-related protein 5"/>
    <property type="match status" value="1"/>
</dbReference>
<keyword evidence="9" id="KW-0539">Nucleus</keyword>
<comment type="similarity">
    <text evidence="2 11">Belongs to the actin family.</text>
</comment>
<reference evidence="12" key="2">
    <citation type="submission" date="2025-09" db="UniProtKB">
        <authorList>
            <consortium name="Ensembl"/>
        </authorList>
    </citation>
    <scope>IDENTIFICATION</scope>
</reference>
<dbReference type="SMART" id="SM00268">
    <property type="entry name" value="ACTIN"/>
    <property type="match status" value="1"/>
</dbReference>
<dbReference type="InterPro" id="IPR004000">
    <property type="entry name" value="Actin"/>
</dbReference>
<dbReference type="Gene3D" id="3.30.420.40">
    <property type="match status" value="3"/>
</dbReference>
<name>A0A671TDW1_9TELE</name>
<evidence type="ECO:0000313" key="12">
    <source>
        <dbReference type="Ensembl" id="ENSSANP00000106401.1"/>
    </source>
</evidence>
<keyword evidence="4" id="KW-0156">Chromatin regulator</keyword>
<dbReference type="Pfam" id="PF00022">
    <property type="entry name" value="Actin"/>
    <property type="match status" value="2"/>
</dbReference>
<accession>A0A671TDW1</accession>
<evidence type="ECO:0000256" key="3">
    <source>
        <dbReference type="ARBA" id="ARBA00022481"/>
    </source>
</evidence>
<evidence type="ECO:0000256" key="9">
    <source>
        <dbReference type="ARBA" id="ARBA00023242"/>
    </source>
</evidence>
<dbReference type="PANTHER" id="PTHR11937">
    <property type="entry name" value="ACTIN"/>
    <property type="match status" value="1"/>
</dbReference>
<evidence type="ECO:0000256" key="2">
    <source>
        <dbReference type="ARBA" id="ARBA00006752"/>
    </source>
</evidence>
<protein>
    <submittedName>
        <fullName evidence="12">Actin-like protein 6A</fullName>
    </submittedName>
</protein>
<dbReference type="SUPFAM" id="SSF53067">
    <property type="entry name" value="Actin-like ATPase domain"/>
    <property type="match status" value="2"/>
</dbReference>
<dbReference type="InterPro" id="IPR043129">
    <property type="entry name" value="ATPase_NBD"/>
</dbReference>
<dbReference type="FunFam" id="3.30.420.40:FF:000375">
    <property type="entry name" value="Actin-related protein 8"/>
    <property type="match status" value="1"/>
</dbReference>
<evidence type="ECO:0000256" key="8">
    <source>
        <dbReference type="ARBA" id="ARBA00023163"/>
    </source>
</evidence>
<dbReference type="AlphaFoldDB" id="A0A671TDW1"/>
<evidence type="ECO:0000256" key="6">
    <source>
        <dbReference type="ARBA" id="ARBA00023015"/>
    </source>
</evidence>
<comment type="subunit">
    <text evidence="10">Polymerization of globular actin (G-actin) leads to a structural filament (F-actin) in the form of a two-stranded helix. Each actin can bind to 4 others.</text>
</comment>
<proteinExistence type="inferred from homology"/>
<comment type="subcellular location">
    <subcellularLocation>
        <location evidence="1">Nucleus</location>
    </subcellularLocation>
</comment>
<keyword evidence="7" id="KW-0558">Oxidation</keyword>
<dbReference type="GO" id="GO:0005634">
    <property type="term" value="C:nucleus"/>
    <property type="evidence" value="ECO:0007669"/>
    <property type="project" value="UniProtKB-SubCell"/>
</dbReference>
<evidence type="ECO:0000313" key="13">
    <source>
        <dbReference type="Proteomes" id="UP000472260"/>
    </source>
</evidence>
<dbReference type="Ensembl" id="ENSSANT00000112904.1">
    <property type="protein sequence ID" value="ENSSANP00000106401.1"/>
    <property type="gene ID" value="ENSSANG00000052006.1"/>
</dbReference>
<organism evidence="12 13">
    <name type="scientific">Sinocyclocheilus anshuiensis</name>
    <dbReference type="NCBI Taxonomy" id="1608454"/>
    <lineage>
        <taxon>Eukaryota</taxon>
        <taxon>Metazoa</taxon>
        <taxon>Chordata</taxon>
        <taxon>Craniata</taxon>
        <taxon>Vertebrata</taxon>
        <taxon>Euteleostomi</taxon>
        <taxon>Actinopterygii</taxon>
        <taxon>Neopterygii</taxon>
        <taxon>Teleostei</taxon>
        <taxon>Ostariophysi</taxon>
        <taxon>Cypriniformes</taxon>
        <taxon>Cyprinidae</taxon>
        <taxon>Cyprininae</taxon>
        <taxon>Sinocyclocheilus</taxon>
    </lineage>
</organism>
<keyword evidence="13" id="KW-1185">Reference proteome</keyword>
<evidence type="ECO:0000256" key="7">
    <source>
        <dbReference type="ARBA" id="ARBA00023097"/>
    </source>
</evidence>
<dbReference type="InterPro" id="IPR004001">
    <property type="entry name" value="Actin_CS"/>
</dbReference>
<evidence type="ECO:0000256" key="5">
    <source>
        <dbReference type="ARBA" id="ARBA00022902"/>
    </source>
</evidence>
<dbReference type="CDD" id="cd13395">
    <property type="entry name" value="ASKHA_NBD_Arp4_ACTL6-like"/>
    <property type="match status" value="1"/>
</dbReference>
<dbReference type="PROSITE" id="PS00432">
    <property type="entry name" value="ACTINS_2"/>
    <property type="match status" value="1"/>
</dbReference>
<keyword evidence="5" id="KW-0524">Neurogenesis</keyword>
<evidence type="ECO:0000256" key="1">
    <source>
        <dbReference type="ARBA" id="ARBA00004123"/>
    </source>
</evidence>